<comment type="caution">
    <text evidence="1">The sequence shown here is derived from an EMBL/GenBank/DDBJ whole genome shotgun (WGS) entry which is preliminary data.</text>
</comment>
<accession>A0ACB8V2H7</accession>
<sequence>MSLFTVPISTGGSFECTSPAERVYLLTFNSPPDNRQTTAFLDAFSLALDIVETKLAPGVLITTSKISKFYSNGLDLEHTMGTEGFFPNVYWRFWKRLLTFPWPTIALINGHAYAGGLFVALLHDYRIQSPTKGYLCLNEVHFGAWLPAPMASIVKYKVGRPATVRDLITEGRRFDSKEALSAGIIDATGGLEEALKLIKDRSLIKLSQTGSYAMLKEEVYNETLKVLESHEENEKIRVDRIQEREDSEPGRIERVGAWEKRQGGSKL</sequence>
<evidence type="ECO:0000313" key="1">
    <source>
        <dbReference type="EMBL" id="KAI2391163.1"/>
    </source>
</evidence>
<organism evidence="1">
    <name type="scientific">Ophidiomyces ophidiicola</name>
    <dbReference type="NCBI Taxonomy" id="1387563"/>
    <lineage>
        <taxon>Eukaryota</taxon>
        <taxon>Fungi</taxon>
        <taxon>Dikarya</taxon>
        <taxon>Ascomycota</taxon>
        <taxon>Pezizomycotina</taxon>
        <taxon>Eurotiomycetes</taxon>
        <taxon>Eurotiomycetidae</taxon>
        <taxon>Onygenales</taxon>
        <taxon>Onygenaceae</taxon>
        <taxon>Ophidiomyces</taxon>
    </lineage>
</organism>
<name>A0ACB8V2H7_9EURO</name>
<protein>
    <submittedName>
        <fullName evidence="1">Uncharacterized protein</fullName>
    </submittedName>
</protein>
<proteinExistence type="predicted"/>
<dbReference type="EMBL" id="JALBCA010000013">
    <property type="protein sequence ID" value="KAI2391163.1"/>
    <property type="molecule type" value="Genomic_DNA"/>
</dbReference>
<reference evidence="1" key="1">
    <citation type="journal article" date="2022" name="bioRxiv">
        <title>Population genetic analysis of Ophidiomyces ophidiicola, the causative agent of snake fungal disease, indicates recent introductions to the USA.</title>
        <authorList>
            <person name="Ladner J.T."/>
            <person name="Palmer J.M."/>
            <person name="Ettinger C.L."/>
            <person name="Stajich J.E."/>
            <person name="Farrell T.M."/>
            <person name="Glorioso B.M."/>
            <person name="Lawson B."/>
            <person name="Price S.J."/>
            <person name="Stengle A.G."/>
            <person name="Grear D.A."/>
            <person name="Lorch J.M."/>
        </authorList>
    </citation>
    <scope>NUCLEOTIDE SEQUENCE</scope>
    <source>
        <strain evidence="1">NWHC 24266-5</strain>
    </source>
</reference>
<gene>
    <name evidence="1" type="ORF">LOY88_001236</name>
</gene>